<sequence>MVSSTEGTSEASTADETGDDSSTSMKGLKAAGNMLISGGTFTINSADDGVHANASITVNGGTFEVATGDDGFHADETLTVTAGSINITESYEGLEALELNIAGGDISLVADDDGLNAAGGVDSSGTEGGRDAMVPGGRGGMGQGTSFSSNGSITISGGNLYVNASGDGIDSNGTLTITGGYTVVVGPTQGDTSTLDYDVSATIAGGTFIGTGASGMAQSFSDAEQGVVAVSAGSQEAGTTVTLSDQNGNALLSCTPELSFDVVILSSPDLVSGETYTLAVGSATADVEAG</sequence>
<organism evidence="2 3">
    <name type="scientific">Candidatus Fusicatenibacter intestinigallinarum</name>
    <dbReference type="NCBI Taxonomy" id="2838598"/>
    <lineage>
        <taxon>Bacteria</taxon>
        <taxon>Bacillati</taxon>
        <taxon>Bacillota</taxon>
        <taxon>Clostridia</taxon>
        <taxon>Lachnospirales</taxon>
        <taxon>Lachnospiraceae</taxon>
        <taxon>Fusicatenibacter</taxon>
    </lineage>
</organism>
<proteinExistence type="predicted"/>
<feature type="compositionally biased region" description="Low complexity" evidence="1">
    <location>
        <begin position="1"/>
        <end position="15"/>
    </location>
</feature>
<reference evidence="2" key="2">
    <citation type="submission" date="2021-04" db="EMBL/GenBank/DDBJ databases">
        <authorList>
            <person name="Gilroy R."/>
        </authorList>
    </citation>
    <scope>NUCLEOTIDE SEQUENCE</scope>
    <source>
        <strain evidence="2">CHK185-5351</strain>
    </source>
</reference>
<dbReference type="Proteomes" id="UP000823849">
    <property type="component" value="Unassembled WGS sequence"/>
</dbReference>
<dbReference type="AlphaFoldDB" id="A0A9D2N8U8"/>
<dbReference type="EMBL" id="DWWU01000006">
    <property type="protein sequence ID" value="HJC14447.1"/>
    <property type="molecule type" value="Genomic_DNA"/>
</dbReference>
<evidence type="ECO:0000256" key="1">
    <source>
        <dbReference type="SAM" id="MobiDB-lite"/>
    </source>
</evidence>
<feature type="region of interest" description="Disordered" evidence="1">
    <location>
        <begin position="119"/>
        <end position="145"/>
    </location>
</feature>
<protein>
    <submittedName>
        <fullName evidence="2">Carbohydrate-binding domain-containing protein</fullName>
    </submittedName>
</protein>
<evidence type="ECO:0000313" key="3">
    <source>
        <dbReference type="Proteomes" id="UP000823849"/>
    </source>
</evidence>
<gene>
    <name evidence="2" type="ORF">H9705_01285</name>
</gene>
<dbReference type="Pfam" id="PF14262">
    <property type="entry name" value="Cthe_2159"/>
    <property type="match status" value="1"/>
</dbReference>
<name>A0A9D2N8U8_9FIRM</name>
<evidence type="ECO:0000313" key="2">
    <source>
        <dbReference type="EMBL" id="HJC14447.1"/>
    </source>
</evidence>
<reference evidence="2" key="1">
    <citation type="journal article" date="2021" name="PeerJ">
        <title>Extensive microbial diversity within the chicken gut microbiome revealed by metagenomics and culture.</title>
        <authorList>
            <person name="Gilroy R."/>
            <person name="Ravi A."/>
            <person name="Getino M."/>
            <person name="Pursley I."/>
            <person name="Horton D.L."/>
            <person name="Alikhan N.F."/>
            <person name="Baker D."/>
            <person name="Gharbi K."/>
            <person name="Hall N."/>
            <person name="Watson M."/>
            <person name="Adriaenssens E.M."/>
            <person name="Foster-Nyarko E."/>
            <person name="Jarju S."/>
            <person name="Secka A."/>
            <person name="Antonio M."/>
            <person name="Oren A."/>
            <person name="Chaudhuri R.R."/>
            <person name="La Ragione R."/>
            <person name="Hildebrand F."/>
            <person name="Pallen M.J."/>
        </authorList>
    </citation>
    <scope>NUCLEOTIDE SEQUENCE</scope>
    <source>
        <strain evidence="2">CHK185-5351</strain>
    </source>
</reference>
<feature type="region of interest" description="Disordered" evidence="1">
    <location>
        <begin position="1"/>
        <end position="26"/>
    </location>
</feature>
<dbReference type="InterPro" id="IPR025584">
    <property type="entry name" value="Cthe_2159"/>
</dbReference>
<accession>A0A9D2N8U8</accession>
<comment type="caution">
    <text evidence="2">The sequence shown here is derived from an EMBL/GenBank/DDBJ whole genome shotgun (WGS) entry which is preliminary data.</text>
</comment>